<dbReference type="Gene3D" id="3.40.50.12100">
    <property type="entry name" value="Stimulator of interferon genes protein"/>
    <property type="match status" value="1"/>
</dbReference>
<sequence>MNNSENNASSRAGRPKRNVRKSLPKTRAGLSETLFYCASFMFFTVTYLCNQNNLLNFIGTVFILSIPSLLLFIFELISRFLHGVEEYKHLGTRYGNSFVTFLRDIFYFPNIVYIVYSIFTFFAYVIYTQYNKLPHVLWYEMGPISMLSSLACVFFIQKNLKVQSGPLYDSLWIENCPGLDYGSGMAHSFFHGYLKLIIPHTGTSEKHLEELMKDYEDRHHVKLEFYKLFILIPKSLYCSTSLKTDKSPSIEESSSLEEKVMTVAGVQNRVYKNSVYKIKSESENGRKQYKYVAAEYATPLKTFKDVVGCNGAHSSYYAKHKNDIVLQFYLTLQKVLKEHENCTDFCELIFYDDKDENGDIKDVGQILLQRIRKLQRAYKQ</sequence>
<dbReference type="GO" id="GO:0000045">
    <property type="term" value="P:autophagosome assembly"/>
    <property type="evidence" value="ECO:0000318"/>
    <property type="project" value="GO_Central"/>
</dbReference>
<dbReference type="PANTHER" id="PTHR34339">
    <property type="entry name" value="STIMULATOR OF INTERFERON GENES PROTEIN"/>
    <property type="match status" value="1"/>
</dbReference>
<dbReference type="GO" id="GO:0045087">
    <property type="term" value="P:innate immune response"/>
    <property type="evidence" value="ECO:0000318"/>
    <property type="project" value="GO_Central"/>
</dbReference>
<reference evidence="3 4" key="1">
    <citation type="journal article" date="2008" name="Nature">
        <title>The genome of the model beetle and pest Tribolium castaneum.</title>
        <authorList>
            <consortium name="Tribolium Genome Sequencing Consortium"/>
            <person name="Richards S."/>
            <person name="Gibbs R.A."/>
            <person name="Weinstock G.M."/>
            <person name="Brown S.J."/>
            <person name="Denell R."/>
            <person name="Beeman R.W."/>
            <person name="Gibbs R."/>
            <person name="Beeman R.W."/>
            <person name="Brown S.J."/>
            <person name="Bucher G."/>
            <person name="Friedrich M."/>
            <person name="Grimmelikhuijzen C.J."/>
            <person name="Klingler M."/>
            <person name="Lorenzen M."/>
            <person name="Richards S."/>
            <person name="Roth S."/>
            <person name="Schroder R."/>
            <person name="Tautz D."/>
            <person name="Zdobnov E.M."/>
            <person name="Muzny D."/>
            <person name="Gibbs R.A."/>
            <person name="Weinstock G.M."/>
            <person name="Attaway T."/>
            <person name="Bell S."/>
            <person name="Buhay C.J."/>
            <person name="Chandrabose M.N."/>
            <person name="Chavez D."/>
            <person name="Clerk-Blankenburg K.P."/>
            <person name="Cree A."/>
            <person name="Dao M."/>
            <person name="Davis C."/>
            <person name="Chacko J."/>
            <person name="Dinh H."/>
            <person name="Dugan-Rocha S."/>
            <person name="Fowler G."/>
            <person name="Garner T.T."/>
            <person name="Garnes J."/>
            <person name="Gnirke A."/>
            <person name="Hawes A."/>
            <person name="Hernandez J."/>
            <person name="Hines S."/>
            <person name="Holder M."/>
            <person name="Hume J."/>
            <person name="Jhangiani S.N."/>
            <person name="Joshi V."/>
            <person name="Khan Z.M."/>
            <person name="Jackson L."/>
            <person name="Kovar C."/>
            <person name="Kowis A."/>
            <person name="Lee S."/>
            <person name="Lewis L.R."/>
            <person name="Margolis J."/>
            <person name="Morgan M."/>
            <person name="Nazareth L.V."/>
            <person name="Nguyen N."/>
            <person name="Okwuonu G."/>
            <person name="Parker D."/>
            <person name="Richards S."/>
            <person name="Ruiz S.J."/>
            <person name="Santibanez J."/>
            <person name="Savard J."/>
            <person name="Scherer S.E."/>
            <person name="Schneider B."/>
            <person name="Sodergren E."/>
            <person name="Tautz D."/>
            <person name="Vattahil S."/>
            <person name="Villasana D."/>
            <person name="White C.S."/>
            <person name="Wright R."/>
            <person name="Park Y."/>
            <person name="Beeman R.W."/>
            <person name="Lord J."/>
            <person name="Oppert B."/>
            <person name="Lorenzen M."/>
            <person name="Brown S."/>
            <person name="Wang L."/>
            <person name="Savard J."/>
            <person name="Tautz D."/>
            <person name="Richards S."/>
            <person name="Weinstock G."/>
            <person name="Gibbs R.A."/>
            <person name="Liu Y."/>
            <person name="Worley K."/>
            <person name="Weinstock G."/>
            <person name="Elsik C.G."/>
            <person name="Reese J.T."/>
            <person name="Elhaik E."/>
            <person name="Landan G."/>
            <person name="Graur D."/>
            <person name="Arensburger P."/>
            <person name="Atkinson P."/>
            <person name="Beeman R.W."/>
            <person name="Beidler J."/>
            <person name="Brown S.J."/>
            <person name="Demuth J.P."/>
            <person name="Drury D.W."/>
            <person name="Du Y.Z."/>
            <person name="Fujiwara H."/>
            <person name="Lorenzen M."/>
            <person name="Maselli V."/>
            <person name="Osanai M."/>
            <person name="Park Y."/>
            <person name="Robertson H.M."/>
            <person name="Tu Z."/>
            <person name="Wang J.J."/>
            <person name="Wang S."/>
            <person name="Richards S."/>
            <person name="Song H."/>
            <person name="Zhang L."/>
            <person name="Sodergren E."/>
            <person name="Werner D."/>
            <person name="Stanke M."/>
            <person name="Morgenstern B."/>
            <person name="Solovyev V."/>
            <person name="Kosarev P."/>
            <person name="Brown G."/>
            <person name="Chen H.C."/>
            <person name="Ermolaeva O."/>
            <person name="Hlavina W."/>
            <person name="Kapustin Y."/>
            <person name="Kiryutin B."/>
            <person name="Kitts P."/>
            <person name="Maglott D."/>
            <person name="Pruitt K."/>
            <person name="Sapojnikov V."/>
            <person name="Souvorov A."/>
            <person name="Mackey A.J."/>
            <person name="Waterhouse R.M."/>
            <person name="Wyder S."/>
            <person name="Zdobnov E.M."/>
            <person name="Zdobnov E.M."/>
            <person name="Wyder S."/>
            <person name="Kriventseva E.V."/>
            <person name="Kadowaki T."/>
            <person name="Bork P."/>
            <person name="Aranda M."/>
            <person name="Bao R."/>
            <person name="Beermann A."/>
            <person name="Berns N."/>
            <person name="Bolognesi R."/>
            <person name="Bonneton F."/>
            <person name="Bopp D."/>
            <person name="Brown S.J."/>
            <person name="Bucher G."/>
            <person name="Butts T."/>
            <person name="Chaumot A."/>
            <person name="Denell R.E."/>
            <person name="Ferrier D.E."/>
            <person name="Friedrich M."/>
            <person name="Gordon C.M."/>
            <person name="Jindra M."/>
            <person name="Klingler M."/>
            <person name="Lan Q."/>
            <person name="Lattorff H.M."/>
            <person name="Laudet V."/>
            <person name="von Levetsow C."/>
            <person name="Liu Z."/>
            <person name="Lutz R."/>
            <person name="Lynch J.A."/>
            <person name="da Fonseca R.N."/>
            <person name="Posnien N."/>
            <person name="Reuter R."/>
            <person name="Roth S."/>
            <person name="Savard J."/>
            <person name="Schinko J.B."/>
            <person name="Schmitt C."/>
            <person name="Schoppmeier M."/>
            <person name="Schroder R."/>
            <person name="Shippy T.D."/>
            <person name="Simonnet F."/>
            <person name="Marques-Souza H."/>
            <person name="Tautz D."/>
            <person name="Tomoyasu Y."/>
            <person name="Trauner J."/>
            <person name="Van der Zee M."/>
            <person name="Vervoort M."/>
            <person name="Wittkopp N."/>
            <person name="Wimmer E.A."/>
            <person name="Yang X."/>
            <person name="Jones A.K."/>
            <person name="Sattelle D.B."/>
            <person name="Ebert P.R."/>
            <person name="Nelson D."/>
            <person name="Scott J.G."/>
            <person name="Beeman R.W."/>
            <person name="Muthukrishnan S."/>
            <person name="Kramer K.J."/>
            <person name="Arakane Y."/>
            <person name="Beeman R.W."/>
            <person name="Zhu Q."/>
            <person name="Hogenkamp D."/>
            <person name="Dixit R."/>
            <person name="Oppert B."/>
            <person name="Jiang H."/>
            <person name="Zou Z."/>
            <person name="Marshall J."/>
            <person name="Elpidina E."/>
            <person name="Vinokurov K."/>
            <person name="Oppert C."/>
            <person name="Zou Z."/>
            <person name="Evans J."/>
            <person name="Lu Z."/>
            <person name="Zhao P."/>
            <person name="Sumathipala N."/>
            <person name="Altincicek B."/>
            <person name="Vilcinskas A."/>
            <person name="Williams M."/>
            <person name="Hultmark D."/>
            <person name="Hetru C."/>
            <person name="Jiang H."/>
            <person name="Grimmelikhuijzen C.J."/>
            <person name="Hauser F."/>
            <person name="Cazzamali G."/>
            <person name="Williamson M."/>
            <person name="Park Y."/>
            <person name="Li B."/>
            <person name="Tanaka Y."/>
            <person name="Predel R."/>
            <person name="Neupert S."/>
            <person name="Schachtner J."/>
            <person name="Verleyen P."/>
            <person name="Raible F."/>
            <person name="Bork P."/>
            <person name="Friedrich M."/>
            <person name="Walden K.K."/>
            <person name="Robertson H.M."/>
            <person name="Angeli S."/>
            <person name="Foret S."/>
            <person name="Bucher G."/>
            <person name="Schuetz S."/>
            <person name="Maleszka R."/>
            <person name="Wimmer E.A."/>
            <person name="Beeman R.W."/>
            <person name="Lorenzen M."/>
            <person name="Tomoyasu Y."/>
            <person name="Miller S.C."/>
            <person name="Grossmann D."/>
            <person name="Bucher G."/>
        </authorList>
    </citation>
    <scope>NUCLEOTIDE SEQUENCE [LARGE SCALE GENOMIC DNA]</scope>
    <source>
        <strain evidence="3 4">Georgia GA2</strain>
    </source>
</reference>
<feature type="domain" description="STING ligand-binding" evidence="2">
    <location>
        <begin position="180"/>
        <end position="373"/>
    </location>
</feature>
<keyword evidence="1" id="KW-0472">Membrane</keyword>
<keyword evidence="1" id="KW-0812">Transmembrane</keyword>
<dbReference type="GO" id="GO:0002218">
    <property type="term" value="P:activation of innate immune response"/>
    <property type="evidence" value="ECO:0007669"/>
    <property type="project" value="InterPro"/>
</dbReference>
<protein>
    <submittedName>
        <fullName evidence="3">Stimulator of interferon genes protein-like Protein</fullName>
    </submittedName>
</protein>
<feature type="transmembrane region" description="Helical" evidence="1">
    <location>
        <begin position="136"/>
        <end position="156"/>
    </location>
</feature>
<feature type="transmembrane region" description="Helical" evidence="1">
    <location>
        <begin position="111"/>
        <end position="130"/>
    </location>
</feature>
<dbReference type="HOGENOM" id="CLU_076442_0_0_1"/>
<dbReference type="FunCoup" id="D6WV02">
    <property type="interactions" value="251"/>
</dbReference>
<dbReference type="InParanoid" id="D6WV02"/>
<accession>D6WV02</accession>
<evidence type="ECO:0000313" key="3">
    <source>
        <dbReference type="EMBL" id="EFA08516.2"/>
    </source>
</evidence>
<evidence type="ECO:0000313" key="4">
    <source>
        <dbReference type="Proteomes" id="UP000007266"/>
    </source>
</evidence>
<dbReference type="GO" id="GO:0005789">
    <property type="term" value="C:endoplasmic reticulum membrane"/>
    <property type="evidence" value="ECO:0000318"/>
    <property type="project" value="GO_Central"/>
</dbReference>
<feature type="transmembrane region" description="Helical" evidence="1">
    <location>
        <begin position="54"/>
        <end position="74"/>
    </location>
</feature>
<dbReference type="eggNOG" id="ENOG502R15M">
    <property type="taxonomic scope" value="Eukaryota"/>
</dbReference>
<dbReference type="OMA" id="CHISGRY"/>
<dbReference type="InterPro" id="IPR029158">
    <property type="entry name" value="STING"/>
</dbReference>
<evidence type="ECO:0000259" key="2">
    <source>
        <dbReference type="Pfam" id="PF15009"/>
    </source>
</evidence>
<organism evidence="3 4">
    <name type="scientific">Tribolium castaneum</name>
    <name type="common">Red flour beetle</name>
    <dbReference type="NCBI Taxonomy" id="7070"/>
    <lineage>
        <taxon>Eukaryota</taxon>
        <taxon>Metazoa</taxon>
        <taxon>Ecdysozoa</taxon>
        <taxon>Arthropoda</taxon>
        <taxon>Hexapoda</taxon>
        <taxon>Insecta</taxon>
        <taxon>Pterygota</taxon>
        <taxon>Neoptera</taxon>
        <taxon>Endopterygota</taxon>
        <taxon>Coleoptera</taxon>
        <taxon>Polyphaga</taxon>
        <taxon>Cucujiformia</taxon>
        <taxon>Tenebrionidae</taxon>
        <taxon>Tenebrionidae incertae sedis</taxon>
        <taxon>Tribolium</taxon>
    </lineage>
</organism>
<dbReference type="GO" id="GO:0005776">
    <property type="term" value="C:autophagosome"/>
    <property type="evidence" value="ECO:0000318"/>
    <property type="project" value="GO_Central"/>
</dbReference>
<dbReference type="GO" id="GO:0061709">
    <property type="term" value="P:reticulophagy"/>
    <property type="evidence" value="ECO:0000318"/>
    <property type="project" value="GO_Central"/>
</dbReference>
<dbReference type="InterPro" id="IPR055432">
    <property type="entry name" value="STING_LBD"/>
</dbReference>
<dbReference type="PANTHER" id="PTHR34339:SF1">
    <property type="entry name" value="STIMULATOR OF INTERFERON GENES PROTEIN"/>
    <property type="match status" value="1"/>
</dbReference>
<dbReference type="Proteomes" id="UP000007266">
    <property type="component" value="Linkage group 8"/>
</dbReference>
<dbReference type="GO" id="GO:0032481">
    <property type="term" value="P:positive regulation of type I interferon production"/>
    <property type="evidence" value="ECO:0007669"/>
    <property type="project" value="InterPro"/>
</dbReference>
<evidence type="ECO:0000256" key="1">
    <source>
        <dbReference type="SAM" id="Phobius"/>
    </source>
</evidence>
<dbReference type="EMBL" id="KQ971357">
    <property type="protein sequence ID" value="EFA08516.2"/>
    <property type="molecule type" value="Genomic_DNA"/>
</dbReference>
<keyword evidence="4" id="KW-1185">Reference proteome</keyword>
<dbReference type="OrthoDB" id="6053839at2759"/>
<dbReference type="Pfam" id="PF15009">
    <property type="entry name" value="STING_LBD"/>
    <property type="match status" value="1"/>
</dbReference>
<dbReference type="GO" id="GO:0061507">
    <property type="term" value="F:2',3'-cyclic GMP-AMP binding"/>
    <property type="evidence" value="ECO:0000318"/>
    <property type="project" value="GO_Central"/>
</dbReference>
<keyword evidence="1" id="KW-1133">Transmembrane helix</keyword>
<dbReference type="InterPro" id="IPR033952">
    <property type="entry name" value="STING_C"/>
</dbReference>
<dbReference type="STRING" id="7070.D6WV02"/>
<gene>
    <name evidence="3" type="primary">AUGUSTUS-3.0.2_06169</name>
    <name evidence="3" type="ORF">TcasGA2_TC006169</name>
</gene>
<dbReference type="AlphaFoldDB" id="D6WV02"/>
<dbReference type="InterPro" id="IPR038623">
    <property type="entry name" value="STING_C_sf"/>
</dbReference>
<reference evidence="3 4" key="2">
    <citation type="journal article" date="2010" name="Nucleic Acids Res.">
        <title>BeetleBase in 2010: revisions to provide comprehensive genomic information for Tribolium castaneum.</title>
        <authorList>
            <person name="Kim H.S."/>
            <person name="Murphy T."/>
            <person name="Xia J."/>
            <person name="Caragea D."/>
            <person name="Park Y."/>
            <person name="Beeman R.W."/>
            <person name="Lorenzen M.D."/>
            <person name="Butcher S."/>
            <person name="Manak J.R."/>
            <person name="Brown S.J."/>
        </authorList>
    </citation>
    <scope>GENOME REANNOTATION</scope>
    <source>
        <strain evidence="3 4">Georgia GA2</strain>
    </source>
</reference>
<proteinExistence type="predicted"/>
<dbReference type="CDD" id="cd12146">
    <property type="entry name" value="STING_C"/>
    <property type="match status" value="1"/>
</dbReference>
<dbReference type="GO" id="GO:0016239">
    <property type="term" value="P:positive regulation of macroautophagy"/>
    <property type="evidence" value="ECO:0000318"/>
    <property type="project" value="GO_Central"/>
</dbReference>
<name>D6WV02_TRICA</name>
<feature type="transmembrane region" description="Helical" evidence="1">
    <location>
        <begin position="30"/>
        <end position="48"/>
    </location>
</feature>
<dbReference type="GO" id="GO:0035438">
    <property type="term" value="F:cyclic-di-GMP binding"/>
    <property type="evidence" value="ECO:0000318"/>
    <property type="project" value="GO_Central"/>
</dbReference>